<dbReference type="GO" id="GO:0005829">
    <property type="term" value="C:cytosol"/>
    <property type="evidence" value="ECO:0007669"/>
    <property type="project" value="TreeGrafter"/>
</dbReference>
<feature type="domain" description="Exonuclease" evidence="8">
    <location>
        <begin position="2"/>
        <end position="167"/>
    </location>
</feature>
<keyword evidence="4" id="KW-0540">Nuclease</keyword>
<keyword evidence="6" id="KW-0239">DNA-directed DNA polymerase</keyword>
<dbReference type="EMBL" id="AYYX01000090">
    <property type="protein sequence ID" value="KRM84186.1"/>
    <property type="molecule type" value="Genomic_DNA"/>
</dbReference>
<evidence type="ECO:0000259" key="8">
    <source>
        <dbReference type="SMART" id="SM00479"/>
    </source>
</evidence>
<proteinExistence type="predicted"/>
<dbReference type="InterPro" id="IPR012337">
    <property type="entry name" value="RNaseH-like_sf"/>
</dbReference>
<reference evidence="9 10" key="1">
    <citation type="journal article" date="2015" name="Genome Announc.">
        <title>Expanding the biotechnology potential of lactobacilli through comparative genomics of 213 strains and associated genera.</title>
        <authorList>
            <person name="Sun Z."/>
            <person name="Harris H.M."/>
            <person name="McCann A."/>
            <person name="Guo C."/>
            <person name="Argimon S."/>
            <person name="Zhang W."/>
            <person name="Yang X."/>
            <person name="Jeffery I.B."/>
            <person name="Cooney J.C."/>
            <person name="Kagawa T.F."/>
            <person name="Liu W."/>
            <person name="Song Y."/>
            <person name="Salvetti E."/>
            <person name="Wrobel A."/>
            <person name="Rasinkangas P."/>
            <person name="Parkhill J."/>
            <person name="Rea M.C."/>
            <person name="O'Sullivan O."/>
            <person name="Ritari J."/>
            <person name="Douillard F.P."/>
            <person name="Paul Ross R."/>
            <person name="Yang R."/>
            <person name="Briner A.E."/>
            <person name="Felis G.E."/>
            <person name="de Vos W.M."/>
            <person name="Barrangou R."/>
            <person name="Klaenhammer T.R."/>
            <person name="Caufield P.W."/>
            <person name="Cui Y."/>
            <person name="Zhang H."/>
            <person name="O'Toole P.W."/>
        </authorList>
    </citation>
    <scope>NUCLEOTIDE SEQUENCE [LARGE SCALE GENOMIC DNA]</scope>
    <source>
        <strain evidence="9 10">DSM 20605</strain>
    </source>
</reference>
<dbReference type="InterPro" id="IPR006054">
    <property type="entry name" value="DnaQ"/>
</dbReference>
<dbReference type="InterPro" id="IPR036397">
    <property type="entry name" value="RNaseH_sf"/>
</dbReference>
<dbReference type="PATRIC" id="fig|1133569.4.peg.2311"/>
<keyword evidence="10" id="KW-1185">Reference proteome</keyword>
<evidence type="ECO:0000256" key="2">
    <source>
        <dbReference type="ARBA" id="ARBA00022695"/>
    </source>
</evidence>
<name>A0A0R2BYQ7_9LACO</name>
<keyword evidence="1" id="KW-0808">Transferase</keyword>
<comment type="caution">
    <text evidence="9">The sequence shown here is derived from an EMBL/GenBank/DDBJ whole genome shotgun (WGS) entry which is preliminary data.</text>
</comment>
<dbReference type="SMART" id="SM00479">
    <property type="entry name" value="EXOIII"/>
    <property type="match status" value="1"/>
</dbReference>
<dbReference type="FunFam" id="3.30.420.10:FF:000045">
    <property type="entry name" value="3'-5' exonuclease DinG"/>
    <property type="match status" value="1"/>
</dbReference>
<evidence type="ECO:0000256" key="1">
    <source>
        <dbReference type="ARBA" id="ARBA00022679"/>
    </source>
</evidence>
<dbReference type="GO" id="GO:0003677">
    <property type="term" value="F:DNA binding"/>
    <property type="evidence" value="ECO:0007669"/>
    <property type="project" value="InterPro"/>
</dbReference>
<dbReference type="eggNOG" id="COG0847">
    <property type="taxonomic scope" value="Bacteria"/>
</dbReference>
<evidence type="ECO:0000256" key="7">
    <source>
        <dbReference type="ARBA" id="ARBA00070925"/>
    </source>
</evidence>
<dbReference type="Gene3D" id="3.30.420.10">
    <property type="entry name" value="Ribonuclease H-like superfamily/Ribonuclease H"/>
    <property type="match status" value="1"/>
</dbReference>
<evidence type="ECO:0000313" key="9">
    <source>
        <dbReference type="EMBL" id="KRM84186.1"/>
    </source>
</evidence>
<dbReference type="GO" id="GO:0003887">
    <property type="term" value="F:DNA-directed DNA polymerase activity"/>
    <property type="evidence" value="ECO:0007669"/>
    <property type="project" value="UniProtKB-KW"/>
</dbReference>
<keyword evidence="5 9" id="KW-0269">Exonuclease</keyword>
<organism evidence="9 10">
    <name type="scientific">Liquorilactobacillus vini DSM 20605</name>
    <dbReference type="NCBI Taxonomy" id="1133569"/>
    <lineage>
        <taxon>Bacteria</taxon>
        <taxon>Bacillati</taxon>
        <taxon>Bacillota</taxon>
        <taxon>Bacilli</taxon>
        <taxon>Lactobacillales</taxon>
        <taxon>Lactobacillaceae</taxon>
        <taxon>Liquorilactobacillus</taxon>
    </lineage>
</organism>
<dbReference type="STRING" id="1133569.FD21_GL002146"/>
<accession>A0A0R2BYQ7</accession>
<dbReference type="GO" id="GO:0008408">
    <property type="term" value="F:3'-5' exonuclease activity"/>
    <property type="evidence" value="ECO:0007669"/>
    <property type="project" value="TreeGrafter"/>
</dbReference>
<evidence type="ECO:0000256" key="5">
    <source>
        <dbReference type="ARBA" id="ARBA00022839"/>
    </source>
</evidence>
<dbReference type="CDD" id="cd06130">
    <property type="entry name" value="DNA_pol_III_epsilon_like"/>
    <property type="match status" value="1"/>
</dbReference>
<dbReference type="Proteomes" id="UP000051576">
    <property type="component" value="Unassembled WGS sequence"/>
</dbReference>
<dbReference type="PANTHER" id="PTHR30231">
    <property type="entry name" value="DNA POLYMERASE III SUBUNIT EPSILON"/>
    <property type="match status" value="1"/>
</dbReference>
<evidence type="ECO:0000256" key="4">
    <source>
        <dbReference type="ARBA" id="ARBA00022722"/>
    </source>
</evidence>
<dbReference type="NCBIfam" id="TIGR00573">
    <property type="entry name" value="dnaq"/>
    <property type="match status" value="1"/>
</dbReference>
<evidence type="ECO:0000256" key="6">
    <source>
        <dbReference type="ARBA" id="ARBA00022932"/>
    </source>
</evidence>
<gene>
    <name evidence="9" type="ORF">FD21_GL002146</name>
</gene>
<dbReference type="InterPro" id="IPR013520">
    <property type="entry name" value="Ribonucl_H"/>
</dbReference>
<dbReference type="PANTHER" id="PTHR30231:SF42">
    <property type="entry name" value="EXONUCLEASE"/>
    <property type="match status" value="1"/>
</dbReference>
<dbReference type="SUPFAM" id="SSF53098">
    <property type="entry name" value="Ribonuclease H-like"/>
    <property type="match status" value="1"/>
</dbReference>
<dbReference type="AlphaFoldDB" id="A0A0R2BYQ7"/>
<protein>
    <recommendedName>
        <fullName evidence="7">DNA polymerase III polC-type</fullName>
    </recommendedName>
</protein>
<evidence type="ECO:0000256" key="3">
    <source>
        <dbReference type="ARBA" id="ARBA00022705"/>
    </source>
</evidence>
<keyword evidence="3" id="KW-0235">DNA replication</keyword>
<dbReference type="GO" id="GO:0006260">
    <property type="term" value="P:DNA replication"/>
    <property type="evidence" value="ECO:0007669"/>
    <property type="project" value="UniProtKB-KW"/>
</dbReference>
<dbReference type="Pfam" id="PF00929">
    <property type="entry name" value="RNase_T"/>
    <property type="match status" value="1"/>
</dbReference>
<sequence length="178" mass="20128">MDFVAIDFETANAQRASACSLALTVVKNNQVTDQLYSLLNPHTYFDQRNIRIHGITADDIQEAPTLAELWPHIASFFQADKLVAAHNARFDCSVLQKSLQAFDLPPAQFAVIDSLQTSRRLLKGFENYRLNTVCQNLNIKLEHHHNALDDSLACANILLWQAKHFGQENLLPFIKTPQ</sequence>
<keyword evidence="2" id="KW-0548">Nucleotidyltransferase</keyword>
<evidence type="ECO:0000313" key="10">
    <source>
        <dbReference type="Proteomes" id="UP000051576"/>
    </source>
</evidence>
<keyword evidence="5 9" id="KW-0378">Hydrolase</keyword>
<dbReference type="OrthoDB" id="9803913at2"/>
<dbReference type="RefSeq" id="WP_010580257.1">
    <property type="nucleotide sequence ID" value="NZ_AHYZ01000065.1"/>
</dbReference>